<organism evidence="2 3">
    <name type="scientific">Metarhizium rileyi (strain RCEF 4871)</name>
    <name type="common">Nomuraea rileyi</name>
    <dbReference type="NCBI Taxonomy" id="1649241"/>
    <lineage>
        <taxon>Eukaryota</taxon>
        <taxon>Fungi</taxon>
        <taxon>Dikarya</taxon>
        <taxon>Ascomycota</taxon>
        <taxon>Pezizomycotina</taxon>
        <taxon>Sordariomycetes</taxon>
        <taxon>Hypocreomycetidae</taxon>
        <taxon>Hypocreales</taxon>
        <taxon>Clavicipitaceae</taxon>
        <taxon>Metarhizium</taxon>
    </lineage>
</organism>
<gene>
    <name evidence="2" type="ORF">ED733_000143</name>
</gene>
<name>A0A5C6G7V6_METRR</name>
<dbReference type="EMBL" id="SBHS01000013">
    <property type="protein sequence ID" value="TWU74005.1"/>
    <property type="molecule type" value="Genomic_DNA"/>
</dbReference>
<sequence length="296" mass="33411">MSRSSFNMVDDGDQPPPYSSALDSRASSSHSPYTPPVSACEAQNSSFLFSTQLSGLRSQILEEQAARSSTRDQQDIEILSRIVPHVEALLNSIASYNPPPALVEATFVPDAAIGPEWVFSDSEQNRSDEMRELIRVEREVKLDGDKKQPRQAASRDAETSDSKEFDEWGRWSDDGEHRSPEPGEDLWWSDEDMAERLAKHLRPVRATASVDRQTVRAQVERDKAARAAGRWSMFRKDEPARTSPTASSSKTQRKPLDDVNMTVNAEETTFRRQNEMGIWESRTGWGLVVRVTLRRT</sequence>
<evidence type="ECO:0000313" key="3">
    <source>
        <dbReference type="Proteomes" id="UP000317257"/>
    </source>
</evidence>
<evidence type="ECO:0000313" key="2">
    <source>
        <dbReference type="EMBL" id="TWU74005.1"/>
    </source>
</evidence>
<feature type="region of interest" description="Disordered" evidence="1">
    <location>
        <begin position="213"/>
        <end position="263"/>
    </location>
</feature>
<protein>
    <recommendedName>
        <fullName evidence="4">NAD dependent epimerase/dehydratase family protein</fullName>
    </recommendedName>
</protein>
<accession>A0A5C6G7V6</accession>
<feature type="region of interest" description="Disordered" evidence="1">
    <location>
        <begin position="142"/>
        <end position="187"/>
    </location>
</feature>
<feature type="compositionally biased region" description="Low complexity" evidence="1">
    <location>
        <begin position="19"/>
        <end position="31"/>
    </location>
</feature>
<feature type="compositionally biased region" description="Basic and acidic residues" evidence="1">
    <location>
        <begin position="142"/>
        <end position="181"/>
    </location>
</feature>
<feature type="region of interest" description="Disordered" evidence="1">
    <location>
        <begin position="1"/>
        <end position="38"/>
    </location>
</feature>
<evidence type="ECO:0000256" key="1">
    <source>
        <dbReference type="SAM" id="MobiDB-lite"/>
    </source>
</evidence>
<evidence type="ECO:0008006" key="4">
    <source>
        <dbReference type="Google" id="ProtNLM"/>
    </source>
</evidence>
<dbReference type="Proteomes" id="UP000317257">
    <property type="component" value="Unassembled WGS sequence"/>
</dbReference>
<proteinExistence type="predicted"/>
<comment type="caution">
    <text evidence="2">The sequence shown here is derived from an EMBL/GenBank/DDBJ whole genome shotgun (WGS) entry which is preliminary data.</text>
</comment>
<reference evidence="3" key="1">
    <citation type="submission" date="2018-12" db="EMBL/GenBank/DDBJ databases">
        <title>The complete genome of Metarhizium rileyi, a key fungal pathogen of Lepidoptera.</title>
        <authorList>
            <person name="Binneck E."/>
            <person name="Lastra C.C.L."/>
            <person name="Sosa-Gomez D.R."/>
        </authorList>
    </citation>
    <scope>NUCLEOTIDE SEQUENCE [LARGE SCALE GENOMIC DNA]</scope>
    <source>
        <strain evidence="3">Cep018-CH2</strain>
    </source>
</reference>
<dbReference type="AlphaFoldDB" id="A0A5C6G7V6"/>